<feature type="compositionally biased region" description="Low complexity" evidence="1">
    <location>
        <begin position="306"/>
        <end position="330"/>
    </location>
</feature>
<feature type="compositionally biased region" description="Basic residues" evidence="1">
    <location>
        <begin position="422"/>
        <end position="432"/>
    </location>
</feature>
<feature type="compositionally biased region" description="Polar residues" evidence="1">
    <location>
        <begin position="534"/>
        <end position="550"/>
    </location>
</feature>
<feature type="compositionally biased region" description="Basic residues" evidence="1">
    <location>
        <begin position="672"/>
        <end position="688"/>
    </location>
</feature>
<dbReference type="Proteomes" id="UP000467700">
    <property type="component" value="Unassembled WGS sequence"/>
</dbReference>
<feature type="compositionally biased region" description="Polar residues" evidence="1">
    <location>
        <begin position="627"/>
        <end position="636"/>
    </location>
</feature>
<feature type="compositionally biased region" description="Pro residues" evidence="1">
    <location>
        <begin position="693"/>
        <end position="709"/>
    </location>
</feature>
<feature type="compositionally biased region" description="Basic and acidic residues" evidence="1">
    <location>
        <begin position="576"/>
        <end position="594"/>
    </location>
</feature>
<feature type="compositionally biased region" description="Low complexity" evidence="1">
    <location>
        <begin position="661"/>
        <end position="671"/>
    </location>
</feature>
<feature type="region of interest" description="Disordered" evidence="1">
    <location>
        <begin position="115"/>
        <end position="379"/>
    </location>
</feature>
<feature type="compositionally biased region" description="Basic and acidic residues" evidence="1">
    <location>
        <begin position="712"/>
        <end position="723"/>
    </location>
</feature>
<accession>A0A8S0WY41</accession>
<feature type="region of interest" description="Disordered" evidence="1">
    <location>
        <begin position="1"/>
        <end position="88"/>
    </location>
</feature>
<evidence type="ECO:0000313" key="2">
    <source>
        <dbReference type="EMBL" id="CAA7268626.1"/>
    </source>
</evidence>
<feature type="compositionally biased region" description="Pro residues" evidence="1">
    <location>
        <begin position="560"/>
        <end position="569"/>
    </location>
</feature>
<evidence type="ECO:0000256" key="1">
    <source>
        <dbReference type="SAM" id="MobiDB-lite"/>
    </source>
</evidence>
<feature type="compositionally biased region" description="Pro residues" evidence="1">
    <location>
        <begin position="331"/>
        <end position="341"/>
    </location>
</feature>
<feature type="compositionally biased region" description="Low complexity" evidence="1">
    <location>
        <begin position="342"/>
        <end position="355"/>
    </location>
</feature>
<feature type="compositionally biased region" description="Polar residues" evidence="1">
    <location>
        <begin position="740"/>
        <end position="754"/>
    </location>
</feature>
<name>A0A8S0WY41_CYCAE</name>
<comment type="caution">
    <text evidence="2">The sequence shown here is derived from an EMBL/GenBank/DDBJ whole genome shotgun (WGS) entry which is preliminary data.</text>
</comment>
<organism evidence="2 3">
    <name type="scientific">Cyclocybe aegerita</name>
    <name type="common">Black poplar mushroom</name>
    <name type="synonym">Agrocybe aegerita</name>
    <dbReference type="NCBI Taxonomy" id="1973307"/>
    <lineage>
        <taxon>Eukaryota</taxon>
        <taxon>Fungi</taxon>
        <taxon>Dikarya</taxon>
        <taxon>Basidiomycota</taxon>
        <taxon>Agaricomycotina</taxon>
        <taxon>Agaricomycetes</taxon>
        <taxon>Agaricomycetidae</taxon>
        <taxon>Agaricales</taxon>
        <taxon>Agaricineae</taxon>
        <taxon>Bolbitiaceae</taxon>
        <taxon>Cyclocybe</taxon>
    </lineage>
</organism>
<reference evidence="2 3" key="1">
    <citation type="submission" date="2020-01" db="EMBL/GenBank/DDBJ databases">
        <authorList>
            <person name="Gupta K D."/>
        </authorList>
    </citation>
    <scope>NUCLEOTIDE SEQUENCE [LARGE SCALE GENOMIC DNA]</scope>
</reference>
<sequence length="981" mass="103606">MALSVSGFPEPPRPPANSNEVFTGESGQDGPNKAGLMNSPRLRGLFGGGSTPSKRPESKHPTPASKSDVDVEAFQTTTPAVTPPTTPSISFATTAFPPVPQEEYELGLQLPMTVPLDPPSVHTGKRAQLPPLPRKTTASPVRLGPSLTRLDIGAGLRSTPTTHPHSKPPPPSVVVEEWGVSMSSGAPRPLPSVPGIAPEQMKSSSSPPSSSIAGPSRPTKVASPVAGPSRHANAIAGPSKHANAVAGPSKYPSDLSSPSSSSPLSSISAGESPSSKILITEPTPARTHKQNAPSLSMRFQPLVVDPSGSPSADPSSPANASLNTTVLSPVRPLPRVPPVTTAPPTTIRIAAPVPTRYLPPPAKVKRPKTSPSSINGFAPPVLTANVRAAFTTIPNSWASRPVDLNAQRPTSPSVRPPVLKYPRARSHSRPRRDRSLDSIYARTTSPIRAPSPATMSTPTHGTRAIRTLPSPTLLGARPLPRKSPTVDSIPKKLPTIRTSSIKPAMTARSAPILSPGARRPPPSPPTGPVPRVKSPTTYSPGSRPHTPSTDTSRRVQQVPIPLPPPPLPPIVTDARSMPKDDAVSIDTLMHRHPTDAFADSESLLHPKPSPIEPNTTESPVEVFLDNQDYSTLSRSPSPIRYARPDSRGNLSDSTDDEALPSDSESSSSRGSSRARRRRTQLRAYRKSYRPQPGSSPPHIPFRSPSPPPQRSIESEKEKEEKKEKKAKKKPGRSYFGGGDSRTSVTGSAPPTRASSPERKSRSRQPRRLAEAMSIALGGARSSASAGAAAGGEVAFPVEMEVLDISLPAEGSSMSGSSSNVASVEEAPFMWVSSSKPLVPPAPVMPESLPHRRVNSLGFGGGGEQGHGAACGLRPLTTTITSTVSVTGSRPPSTLSTPFSAFSRSSKKKRTNSVPMTNEFSYEQMGGEQGAKHSESPDEAVVVTTRRIVRGVDYVGDVWEQEKETAVSEVIPHLRTLKAHKG</sequence>
<proteinExistence type="predicted"/>
<dbReference type="EMBL" id="CACVBS010000068">
    <property type="protein sequence ID" value="CAA7268626.1"/>
    <property type="molecule type" value="Genomic_DNA"/>
</dbReference>
<gene>
    <name evidence="2" type="ORF">AAE3_LOCUS10773</name>
</gene>
<dbReference type="AlphaFoldDB" id="A0A8S0WY41"/>
<feature type="compositionally biased region" description="Polar residues" evidence="1">
    <location>
        <begin position="887"/>
        <end position="901"/>
    </location>
</feature>
<feature type="region of interest" description="Disordered" evidence="1">
    <location>
        <begin position="401"/>
        <end position="768"/>
    </location>
</feature>
<evidence type="ECO:0000313" key="3">
    <source>
        <dbReference type="Proteomes" id="UP000467700"/>
    </source>
</evidence>
<feature type="compositionally biased region" description="Pro residues" evidence="1">
    <location>
        <begin position="518"/>
        <end position="528"/>
    </location>
</feature>
<feature type="compositionally biased region" description="Low complexity" evidence="1">
    <location>
        <begin position="248"/>
        <end position="275"/>
    </location>
</feature>
<dbReference type="OrthoDB" id="3070335at2759"/>
<keyword evidence="3" id="KW-1185">Reference proteome</keyword>
<protein>
    <submittedName>
        <fullName evidence="2">Uncharacterized protein</fullName>
    </submittedName>
</protein>
<feature type="region of interest" description="Disordered" evidence="1">
    <location>
        <begin position="882"/>
        <end position="912"/>
    </location>
</feature>